<feature type="compositionally biased region" description="Acidic residues" evidence="1">
    <location>
        <begin position="183"/>
        <end position="208"/>
    </location>
</feature>
<protein>
    <submittedName>
        <fullName evidence="2">Uncharacterized protein</fullName>
    </submittedName>
</protein>
<accession>A0A8H3X7E5</accession>
<feature type="compositionally biased region" description="Acidic residues" evidence="1">
    <location>
        <begin position="59"/>
        <end position="68"/>
    </location>
</feature>
<sequence>MATTKTKIIDDAGSNNWLKERAAISAAHRRQKTDPAVARLIEKADQLHKERIQKHLQEEPADDEDGDNVPEPNSIDIKPPRKTIKNSFRRSLLPSPLNFATQSTEDEEEEDIDAIVSVPPPEEIVVKVTQKTAEETPVSNHIRETTEEVYRSFAESVLEQGLTTESSLELSFDLKPEDIKVPEDEEEDFDEDQDAEQESTEHETEEQESTERENAEHESTELEEPELICAEQENAEQESIEKSVEHESTDQENTDQDHVMVTYEESNAANMEEAQSLEFETIEKDEITD</sequence>
<keyword evidence="3" id="KW-1185">Reference proteome</keyword>
<organism evidence="2 3">
    <name type="scientific">Gigaspora margarita</name>
    <dbReference type="NCBI Taxonomy" id="4874"/>
    <lineage>
        <taxon>Eukaryota</taxon>
        <taxon>Fungi</taxon>
        <taxon>Fungi incertae sedis</taxon>
        <taxon>Mucoromycota</taxon>
        <taxon>Glomeromycotina</taxon>
        <taxon>Glomeromycetes</taxon>
        <taxon>Diversisporales</taxon>
        <taxon>Gigasporaceae</taxon>
        <taxon>Gigaspora</taxon>
    </lineage>
</organism>
<feature type="compositionally biased region" description="Basic and acidic residues" evidence="1">
    <location>
        <begin position="209"/>
        <end position="220"/>
    </location>
</feature>
<dbReference type="OrthoDB" id="2377036at2759"/>
<dbReference type="Proteomes" id="UP000439903">
    <property type="component" value="Unassembled WGS sequence"/>
</dbReference>
<feature type="compositionally biased region" description="Basic and acidic residues" evidence="1">
    <location>
        <begin position="44"/>
        <end position="58"/>
    </location>
</feature>
<gene>
    <name evidence="2" type="ORF">F8M41_005879</name>
</gene>
<evidence type="ECO:0000313" key="3">
    <source>
        <dbReference type="Proteomes" id="UP000439903"/>
    </source>
</evidence>
<dbReference type="EMBL" id="WTPW01001569">
    <property type="protein sequence ID" value="KAF0428211.1"/>
    <property type="molecule type" value="Genomic_DNA"/>
</dbReference>
<feature type="compositionally biased region" description="Basic and acidic residues" evidence="1">
    <location>
        <begin position="239"/>
        <end position="249"/>
    </location>
</feature>
<evidence type="ECO:0000256" key="1">
    <source>
        <dbReference type="SAM" id="MobiDB-lite"/>
    </source>
</evidence>
<name>A0A8H3X7E5_GIGMA</name>
<feature type="compositionally biased region" description="Acidic residues" evidence="1">
    <location>
        <begin position="104"/>
        <end position="113"/>
    </location>
</feature>
<evidence type="ECO:0000313" key="2">
    <source>
        <dbReference type="EMBL" id="KAF0428211.1"/>
    </source>
</evidence>
<feature type="region of interest" description="Disordered" evidence="1">
    <location>
        <begin position="44"/>
        <end position="118"/>
    </location>
</feature>
<comment type="caution">
    <text evidence="2">The sequence shown here is derived from an EMBL/GenBank/DDBJ whole genome shotgun (WGS) entry which is preliminary data.</text>
</comment>
<feature type="compositionally biased region" description="Basic and acidic residues" evidence="1">
    <location>
        <begin position="172"/>
        <end position="182"/>
    </location>
</feature>
<dbReference type="AlphaFoldDB" id="A0A8H3X7E5"/>
<proteinExistence type="predicted"/>
<feature type="region of interest" description="Disordered" evidence="1">
    <location>
        <begin position="158"/>
        <end position="257"/>
    </location>
</feature>
<reference evidence="2 3" key="1">
    <citation type="journal article" date="2019" name="Environ. Microbiol.">
        <title>At the nexus of three kingdoms: the genome of the mycorrhizal fungus Gigaspora margarita provides insights into plant, endobacterial and fungal interactions.</title>
        <authorList>
            <person name="Venice F."/>
            <person name="Ghignone S."/>
            <person name="Salvioli di Fossalunga A."/>
            <person name="Amselem J."/>
            <person name="Novero M."/>
            <person name="Xianan X."/>
            <person name="Sedzielewska Toro K."/>
            <person name="Morin E."/>
            <person name="Lipzen A."/>
            <person name="Grigoriev I.V."/>
            <person name="Henrissat B."/>
            <person name="Martin F.M."/>
            <person name="Bonfante P."/>
        </authorList>
    </citation>
    <scope>NUCLEOTIDE SEQUENCE [LARGE SCALE GENOMIC DNA]</scope>
    <source>
        <strain evidence="2 3">BEG34</strain>
    </source>
</reference>